<proteinExistence type="predicted"/>
<dbReference type="InterPro" id="IPR002060">
    <property type="entry name" value="Squ/phyt_synthse"/>
</dbReference>
<dbReference type="EC" id="2.5.1.103" evidence="2"/>
<dbReference type="Pfam" id="PF00494">
    <property type="entry name" value="SQS_PSY"/>
    <property type="match status" value="1"/>
</dbReference>
<dbReference type="KEGG" id="swf:E3E12_06920"/>
<sequence>MKQTDKTAHAPARGRTTPVGLVCAPSDMRAVEAIVERSGTSFGKGMRILPPLRREGLFAIYAFCRLVDDIADGDTDDKDPKAALELWSRRLDRLYKVPTQADGESQDGASSAPLSPPTPLERVLEAAIERFHLKRADFQAIIDGMAMDCGTPIVAPDEETLDLYCDRVASAVGRLAVRVFGTPQPQGDELAHHLGRALQLTNILRDISEDASRGRIYLPAKLLKRFKVPAQPSELPYAPGLDGVCRIMAQRARDHYRAAKRIMKQCPPYSVRPSRLMAASYEVVLDALEKRGWRNPDIALRPNPWRKKLRLLMAGLGL</sequence>
<dbReference type="PROSITE" id="PS01045">
    <property type="entry name" value="SQUALEN_PHYTOEN_SYN_2"/>
    <property type="match status" value="1"/>
</dbReference>
<dbReference type="InterPro" id="IPR017828">
    <property type="entry name" value="SQ_synth_HpnD-like"/>
</dbReference>
<dbReference type="NCBIfam" id="TIGR03465">
    <property type="entry name" value="HpnD"/>
    <property type="match status" value="1"/>
</dbReference>
<dbReference type="InterPro" id="IPR008949">
    <property type="entry name" value="Isoprenoid_synthase_dom_sf"/>
</dbReference>
<dbReference type="SFLD" id="SFLDG01018">
    <property type="entry name" value="Squalene/Phytoene_Synthase_Lik"/>
    <property type="match status" value="1"/>
</dbReference>
<dbReference type="SFLD" id="SFLDG01212">
    <property type="entry name" value="Phytoene_synthase_like"/>
    <property type="match status" value="1"/>
</dbReference>
<evidence type="ECO:0000256" key="1">
    <source>
        <dbReference type="ARBA" id="ARBA00022679"/>
    </source>
</evidence>
<name>A0A4Y6UBV0_9PROT</name>
<dbReference type="EMBL" id="CP038231">
    <property type="protein sequence ID" value="QDH13956.1"/>
    <property type="molecule type" value="Genomic_DNA"/>
</dbReference>
<dbReference type="Proteomes" id="UP000318709">
    <property type="component" value="Chromosome"/>
</dbReference>
<dbReference type="PANTHER" id="PTHR31480">
    <property type="entry name" value="BIFUNCTIONAL LYCOPENE CYCLASE/PHYTOENE SYNTHASE"/>
    <property type="match status" value="1"/>
</dbReference>
<dbReference type="RefSeq" id="WP_141443664.1">
    <property type="nucleotide sequence ID" value="NZ_CP038231.1"/>
</dbReference>
<evidence type="ECO:0000313" key="3">
    <source>
        <dbReference type="Proteomes" id="UP000318709"/>
    </source>
</evidence>
<dbReference type="InterPro" id="IPR033904">
    <property type="entry name" value="Trans_IPPS_HH"/>
</dbReference>
<dbReference type="Gene3D" id="1.10.600.10">
    <property type="entry name" value="Farnesyl Diphosphate Synthase"/>
    <property type="match status" value="1"/>
</dbReference>
<reference evidence="2 3" key="1">
    <citation type="submission" date="2019-03" db="EMBL/GenBank/DDBJ databases">
        <title>The complete genome sequence of Swingsia_sp. F3b2 LMG30590(T).</title>
        <authorList>
            <person name="Chua K.-O."/>
            <person name="Chan K.-G."/>
            <person name="See-Too W.-S."/>
        </authorList>
    </citation>
    <scope>NUCLEOTIDE SEQUENCE [LARGE SCALE GENOMIC DNA]</scope>
    <source>
        <strain evidence="2 3">F3b2</strain>
    </source>
</reference>
<dbReference type="InterPro" id="IPR044843">
    <property type="entry name" value="Trans_IPPS_bact-type"/>
</dbReference>
<accession>A0A4Y6UBV0</accession>
<dbReference type="GO" id="GO:0016117">
    <property type="term" value="P:carotenoid biosynthetic process"/>
    <property type="evidence" value="ECO:0007669"/>
    <property type="project" value="InterPro"/>
</dbReference>
<dbReference type="InterPro" id="IPR019845">
    <property type="entry name" value="Squalene/phytoene_synthase_CS"/>
</dbReference>
<organism evidence="2 3">
    <name type="scientific">Formicincola oecophyllae</name>
    <dbReference type="NCBI Taxonomy" id="2558361"/>
    <lineage>
        <taxon>Bacteria</taxon>
        <taxon>Pseudomonadati</taxon>
        <taxon>Pseudomonadota</taxon>
        <taxon>Alphaproteobacteria</taxon>
        <taxon>Acetobacterales</taxon>
        <taxon>Acetobacteraceae</taxon>
        <taxon>Formicincola</taxon>
    </lineage>
</organism>
<dbReference type="SUPFAM" id="SSF48576">
    <property type="entry name" value="Terpenoid synthases"/>
    <property type="match status" value="1"/>
</dbReference>
<dbReference type="GO" id="GO:0051996">
    <property type="term" value="F:squalene synthase [NAD(P)H] activity"/>
    <property type="evidence" value="ECO:0007669"/>
    <property type="project" value="InterPro"/>
</dbReference>
<evidence type="ECO:0000313" key="2">
    <source>
        <dbReference type="EMBL" id="QDH13956.1"/>
    </source>
</evidence>
<dbReference type="OrthoDB" id="9807580at2"/>
<keyword evidence="3" id="KW-1185">Reference proteome</keyword>
<keyword evidence="1 2" id="KW-0808">Transferase</keyword>
<gene>
    <name evidence="2" type="primary">hpnD</name>
    <name evidence="2" type="ORF">E3E12_06920</name>
</gene>
<dbReference type="CDD" id="cd00683">
    <property type="entry name" value="Trans_IPPS_HH"/>
    <property type="match status" value="1"/>
</dbReference>
<dbReference type="GO" id="GO:0004311">
    <property type="term" value="F:geranylgeranyl diphosphate synthase activity"/>
    <property type="evidence" value="ECO:0007669"/>
    <property type="project" value="InterPro"/>
</dbReference>
<dbReference type="AlphaFoldDB" id="A0A4Y6UBV0"/>
<protein>
    <submittedName>
        <fullName evidence="2">Presqualene diphosphate synthase HpnD</fullName>
        <ecNumber evidence="2">2.5.1.103</ecNumber>
    </submittedName>
</protein>
<dbReference type="SFLD" id="SFLDS00005">
    <property type="entry name" value="Isoprenoid_Synthase_Type_I"/>
    <property type="match status" value="1"/>
</dbReference>